<keyword evidence="5" id="KW-1185">Reference proteome</keyword>
<accession>A0A1V6LSM6</accession>
<dbReference type="NCBIfam" id="TIGR03521">
    <property type="entry name" value="GldG"/>
    <property type="match status" value="1"/>
</dbReference>
<dbReference type="InterPro" id="IPR019863">
    <property type="entry name" value="Motility-assoc_ABC-rel_GldG"/>
</dbReference>
<dbReference type="Proteomes" id="UP000191680">
    <property type="component" value="Unassembled WGS sequence"/>
</dbReference>
<feature type="domain" description="DUF7088" evidence="3">
    <location>
        <begin position="33"/>
        <end position="139"/>
    </location>
</feature>
<evidence type="ECO:0000313" key="5">
    <source>
        <dbReference type="Proteomes" id="UP000191680"/>
    </source>
</evidence>
<comment type="caution">
    <text evidence="4">The sequence shown here is derived from an EMBL/GenBank/DDBJ whole genome shotgun (WGS) entry which is preliminary data.</text>
</comment>
<name>A0A1V6LSM6_9FLAO</name>
<dbReference type="Pfam" id="PF09822">
    <property type="entry name" value="ABC_transp_aux"/>
    <property type="match status" value="1"/>
</dbReference>
<dbReference type="RefSeq" id="WP_080318837.1">
    <property type="nucleotide sequence ID" value="NZ_MTBC01000004.1"/>
</dbReference>
<proteinExistence type="predicted"/>
<dbReference type="OrthoDB" id="9777219at2"/>
<feature type="transmembrane region" description="Helical" evidence="1">
    <location>
        <begin position="526"/>
        <end position="548"/>
    </location>
</feature>
<organism evidence="4 5">
    <name type="scientific">Croceivirga radicis</name>
    <dbReference type="NCBI Taxonomy" id="1929488"/>
    <lineage>
        <taxon>Bacteria</taxon>
        <taxon>Pseudomonadati</taxon>
        <taxon>Bacteroidota</taxon>
        <taxon>Flavobacteriia</taxon>
        <taxon>Flavobacteriales</taxon>
        <taxon>Flavobacteriaceae</taxon>
        <taxon>Croceivirga</taxon>
    </lineage>
</organism>
<sequence length="555" mass="62062">MAKNLKNVALALVVLVGLNVLAALVYTRIDLTEDKRYTLSAAAKETVIQFEAPVIVDILLEGNLPSEFNRLKNETLLLLDQFKAENSKISYNLVNPLEGVTNKEQTLVELQNLGLKPASVTINQDGKTSQEFVFPWAMINYGNKTVKVPLLKNKLGATPEERINNSVQNLEYAFADAFTKLTTTNKKKIAVLKGNGELADQYLADFLTSIKEYYNIGAITLDSVSANANGVLAQLNGFDMALIAKPTLPFNDQEKYVLDQYMVQGGKTLWLLDQVAMEMDSLYNDTGSAIALPFNLELDDLLFKYGVRVNPVLVNDLYNTPIVMANGSGNDSQYNPYPWPYNPMVFSRENHPINKNIEAVRLQFANGIDTLSNAYKKTVLLQASPLSRTEGIPKEINLNLLANPPKQEDYTPNAGAPLAVLIEGRFTSAYKNRVKPILHQNSVEEGPNNKMIVIADGDIVKNQMERGRPLELGFDKWTNSFYGNKEFLVNCVNYLLDDTGLINIRNKKVSIPVLDPQKIADTKQKWQLINTLLPVSLLLLLGLIYSWYRKQSYKS</sequence>
<evidence type="ECO:0000256" key="1">
    <source>
        <dbReference type="SAM" id="Phobius"/>
    </source>
</evidence>
<dbReference type="InterPro" id="IPR019196">
    <property type="entry name" value="ABC_transp_unknown"/>
</dbReference>
<evidence type="ECO:0000313" key="4">
    <source>
        <dbReference type="EMBL" id="OQD43057.1"/>
    </source>
</evidence>
<evidence type="ECO:0000259" key="3">
    <source>
        <dbReference type="Pfam" id="PF23357"/>
    </source>
</evidence>
<dbReference type="EMBL" id="MTBC01000004">
    <property type="protein sequence ID" value="OQD43057.1"/>
    <property type="molecule type" value="Genomic_DNA"/>
</dbReference>
<dbReference type="Pfam" id="PF23357">
    <property type="entry name" value="DUF7088"/>
    <property type="match status" value="1"/>
</dbReference>
<reference evidence="4 5" key="1">
    <citation type="submission" date="2016-12" db="EMBL/GenBank/DDBJ databases">
        <authorList>
            <person name="Song W.-J."/>
            <person name="Kurnit D.M."/>
        </authorList>
    </citation>
    <scope>NUCLEOTIDE SEQUENCE [LARGE SCALE GENOMIC DNA]</scope>
    <source>
        <strain evidence="4 5">HSG9</strain>
    </source>
</reference>
<evidence type="ECO:0000259" key="2">
    <source>
        <dbReference type="Pfam" id="PF09822"/>
    </source>
</evidence>
<dbReference type="AlphaFoldDB" id="A0A1V6LSM6"/>
<dbReference type="InterPro" id="IPR055396">
    <property type="entry name" value="DUF7088"/>
</dbReference>
<feature type="domain" description="ABC-type uncharacterised transport system" evidence="2">
    <location>
        <begin position="186"/>
        <end position="491"/>
    </location>
</feature>
<gene>
    <name evidence="4" type="ORF">BUL40_08170</name>
</gene>
<keyword evidence="1" id="KW-0812">Transmembrane</keyword>
<keyword evidence="1" id="KW-0472">Membrane</keyword>
<keyword evidence="1" id="KW-1133">Transmembrane helix</keyword>
<protein>
    <submittedName>
        <fullName evidence="4">Gliding motility-associated ABC transporter substrate-binding protein GldG</fullName>
    </submittedName>
</protein>